<dbReference type="RefSeq" id="WP_186836102.1">
    <property type="nucleotide sequence ID" value="NZ_JACOPD010000002.1"/>
</dbReference>
<evidence type="ECO:0000259" key="2">
    <source>
        <dbReference type="Pfam" id="PF17774"/>
    </source>
</evidence>
<proteinExistence type="predicted"/>
<feature type="domain" description="Ribosome-associated protein quality control protein P2 RNA-binding" evidence="2">
    <location>
        <begin position="76"/>
        <end position="151"/>
    </location>
</feature>
<evidence type="ECO:0000313" key="4">
    <source>
        <dbReference type="Proteomes" id="UP000628463"/>
    </source>
</evidence>
<dbReference type="PROSITE" id="PS50889">
    <property type="entry name" value="S4"/>
    <property type="match status" value="1"/>
</dbReference>
<protein>
    <recommendedName>
        <fullName evidence="2">Ribosome-associated protein quality control protein P2 RNA-binding domain-containing protein</fullName>
    </recommendedName>
</protein>
<comment type="caution">
    <text evidence="3">The sequence shown here is derived from an EMBL/GenBank/DDBJ whole genome shotgun (WGS) entry which is preliminary data.</text>
</comment>
<reference evidence="3 4" key="1">
    <citation type="submission" date="2020-08" db="EMBL/GenBank/DDBJ databases">
        <title>Genome public.</title>
        <authorList>
            <person name="Liu C."/>
            <person name="Sun Q."/>
        </authorList>
    </citation>
    <scope>NUCLEOTIDE SEQUENCE [LARGE SCALE GENOMIC DNA]</scope>
    <source>
        <strain evidence="3 4">NSJ-43</strain>
    </source>
</reference>
<dbReference type="Gene3D" id="3.30.70.330">
    <property type="match status" value="1"/>
</dbReference>
<accession>A0ABR7FXG7</accession>
<organism evidence="3 4">
    <name type="scientific">Lachnospira hominis</name>
    <name type="common">ex Liu et al. 2021</name>
    <dbReference type="NCBI Taxonomy" id="2763051"/>
    <lineage>
        <taxon>Bacteria</taxon>
        <taxon>Bacillati</taxon>
        <taxon>Bacillota</taxon>
        <taxon>Clostridia</taxon>
        <taxon>Lachnospirales</taxon>
        <taxon>Lachnospiraceae</taxon>
        <taxon>Lachnospira</taxon>
    </lineage>
</organism>
<name>A0ABR7FXG7_9FIRM</name>
<keyword evidence="4" id="KW-1185">Reference proteome</keyword>
<dbReference type="Pfam" id="PF17774">
    <property type="entry name" value="YlmH_RBD"/>
    <property type="match status" value="1"/>
</dbReference>
<evidence type="ECO:0000313" key="3">
    <source>
        <dbReference type="EMBL" id="MBC5679888.1"/>
    </source>
</evidence>
<evidence type="ECO:0000256" key="1">
    <source>
        <dbReference type="PROSITE-ProRule" id="PRU00182"/>
    </source>
</evidence>
<dbReference type="CDD" id="cd00165">
    <property type="entry name" value="S4"/>
    <property type="match status" value="1"/>
</dbReference>
<keyword evidence="1" id="KW-0694">RNA-binding</keyword>
<dbReference type="Proteomes" id="UP000628463">
    <property type="component" value="Unassembled WGS sequence"/>
</dbReference>
<sequence>MDEETLLRRKILDTANKSYNQNIYTYTGFLGLSELAIYNSMKKELQFAYPSTFGGSESSERQIIRFGSPEIFGYDDSFPISVFKISPLTPKFAQELEHRDYLGAIMNLGIERSLIGDILIKEKDAYVYCMNHIAEFITDNLTTVKHNHVRATVCDEIPDIIRPVLTEFEVIAASARIDAVVASITKLSRSSALEFFSAKKVFLNGMNIENNSAQLKPGDILVIRGFGKFIFDGCGNETRKGRVYVHMRRY</sequence>
<gene>
    <name evidence="3" type="ORF">H8S01_02795</name>
</gene>
<dbReference type="InterPro" id="IPR012677">
    <property type="entry name" value="Nucleotide-bd_a/b_plait_sf"/>
</dbReference>
<dbReference type="InterPro" id="IPR040591">
    <property type="entry name" value="RqcP2_RBD"/>
</dbReference>
<dbReference type="SUPFAM" id="SSF55174">
    <property type="entry name" value="Alpha-L RNA-binding motif"/>
    <property type="match status" value="1"/>
</dbReference>
<dbReference type="EMBL" id="JACOPD010000002">
    <property type="protein sequence ID" value="MBC5679888.1"/>
    <property type="molecule type" value="Genomic_DNA"/>
</dbReference>
<dbReference type="Gene3D" id="3.30.1370.160">
    <property type="match status" value="1"/>
</dbReference>